<keyword evidence="3" id="KW-1185">Reference proteome</keyword>
<gene>
    <name evidence="2" type="ORF">Q4F26_00765</name>
</gene>
<dbReference type="SUPFAM" id="SSF54403">
    <property type="entry name" value="Cystatin/monellin"/>
    <property type="match status" value="2"/>
</dbReference>
<organism evidence="2 3">
    <name type="scientific">Atopococcus tabaci</name>
    <dbReference type="NCBI Taxonomy" id="269774"/>
    <lineage>
        <taxon>Bacteria</taxon>
        <taxon>Bacillati</taxon>
        <taxon>Bacillota</taxon>
        <taxon>Bacilli</taxon>
        <taxon>Lactobacillales</taxon>
        <taxon>Carnobacteriaceae</taxon>
        <taxon>Atopococcus</taxon>
    </lineage>
</organism>
<accession>A0AA43RJW3</accession>
<dbReference type="EMBL" id="JAUNQW010000002">
    <property type="protein sequence ID" value="MDO5456851.1"/>
    <property type="molecule type" value="Genomic_DNA"/>
</dbReference>
<comment type="caution">
    <text evidence="2">The sequence shown here is derived from an EMBL/GenBank/DDBJ whole genome shotgun (WGS) entry which is preliminary data.</text>
</comment>
<sequence length="158" mass="18266">MKKRYIIMPTSLLVLIIFTIFLLNDSLSPYREARADAFTHAETYTPLKETNNYYHYNGNQGPYLTVTGYDEKGKFIVAIIEQNTGHIDLYGAEQVISEERAAQLFQEEMPGNEIKEIRIGKESGQSIWEISYKTAENRMGYYYLSLENGTWLKTVDNL</sequence>
<reference evidence="2" key="1">
    <citation type="submission" date="2023-07" db="EMBL/GenBank/DDBJ databases">
        <title>Between Cages and Wild: Unraveling the Impact of Captivity on Animal Microbiomes and Antimicrobial Resistance.</title>
        <authorList>
            <person name="Schmartz G.P."/>
            <person name="Rehner J."/>
            <person name="Schuff M.J."/>
            <person name="Becker S.L."/>
            <person name="Kravczyk M."/>
            <person name="Gurevich A."/>
            <person name="Francke R."/>
            <person name="Mueller R."/>
            <person name="Keller V."/>
            <person name="Keller A."/>
        </authorList>
    </citation>
    <scope>NUCLEOTIDE SEQUENCE</scope>
    <source>
        <strain evidence="2">S39M_St_73</strain>
    </source>
</reference>
<dbReference type="InterPro" id="IPR046350">
    <property type="entry name" value="Cystatin_sf"/>
</dbReference>
<dbReference type="Gene3D" id="3.10.450.40">
    <property type="match status" value="2"/>
</dbReference>
<evidence type="ECO:0000259" key="1">
    <source>
        <dbReference type="Pfam" id="PF17881"/>
    </source>
</evidence>
<dbReference type="InterPro" id="IPR041401">
    <property type="entry name" value="TseB-like_dom"/>
</dbReference>
<name>A0AA43RJW3_9LACT</name>
<feature type="domain" description="Cell wall elongation regulator TseB-like" evidence="1">
    <location>
        <begin position="38"/>
        <end position="80"/>
    </location>
</feature>
<dbReference type="Proteomes" id="UP001171751">
    <property type="component" value="Unassembled WGS sequence"/>
</dbReference>
<dbReference type="AlphaFoldDB" id="A0AA43RJW3"/>
<proteinExistence type="predicted"/>
<evidence type="ECO:0000313" key="3">
    <source>
        <dbReference type="Proteomes" id="UP001171751"/>
    </source>
</evidence>
<dbReference type="Pfam" id="PF17881">
    <property type="entry name" value="TseB"/>
    <property type="match status" value="1"/>
</dbReference>
<evidence type="ECO:0000313" key="2">
    <source>
        <dbReference type="EMBL" id="MDO5456851.1"/>
    </source>
</evidence>
<protein>
    <submittedName>
        <fullName evidence="2">DUF5590 domain-containing protein</fullName>
    </submittedName>
</protein>